<protein>
    <submittedName>
        <fullName evidence="1">Uncharacterized protein</fullName>
    </submittedName>
</protein>
<evidence type="ECO:0000313" key="1">
    <source>
        <dbReference type="EMBL" id="KAK2954299.1"/>
    </source>
</evidence>
<name>A0ABQ9XRH1_9EUKA</name>
<dbReference type="Proteomes" id="UP001281761">
    <property type="component" value="Unassembled WGS sequence"/>
</dbReference>
<comment type="caution">
    <text evidence="1">The sequence shown here is derived from an EMBL/GenBank/DDBJ whole genome shotgun (WGS) entry which is preliminary data.</text>
</comment>
<reference evidence="1 2" key="1">
    <citation type="journal article" date="2022" name="bioRxiv">
        <title>Genomics of Preaxostyla Flagellates Illuminates Evolutionary Transitions and the Path Towards Mitochondrial Loss.</title>
        <authorList>
            <person name="Novak L.V.F."/>
            <person name="Treitli S.C."/>
            <person name="Pyrih J."/>
            <person name="Halakuc P."/>
            <person name="Pipaliya S.V."/>
            <person name="Vacek V."/>
            <person name="Brzon O."/>
            <person name="Soukal P."/>
            <person name="Eme L."/>
            <person name="Dacks J.B."/>
            <person name="Karnkowska A."/>
            <person name="Elias M."/>
            <person name="Hampl V."/>
        </authorList>
    </citation>
    <scope>NUCLEOTIDE SEQUENCE [LARGE SCALE GENOMIC DNA]</scope>
    <source>
        <strain evidence="1">NAU3</strain>
        <tissue evidence="1">Gut</tissue>
    </source>
</reference>
<sequence length="186" mass="19854">MLQLAKSVLSALLTRCQSDSAACSFLRKLKVPLPSTASSSKLVPFAGRLCSSLAAQVSLIKSLFTEPSSARPAASAQSATLPEESPLLTENTILAIIFQEFSLLDSMLTDLDITFQNILTNCEYVPLLKSTIVTCLDLLQRLKCESNSPSADGSAALIEILDWSWDGAASCRQSNFARGSPHIATG</sequence>
<keyword evidence="2" id="KW-1185">Reference proteome</keyword>
<organism evidence="1 2">
    <name type="scientific">Blattamonas nauphoetae</name>
    <dbReference type="NCBI Taxonomy" id="2049346"/>
    <lineage>
        <taxon>Eukaryota</taxon>
        <taxon>Metamonada</taxon>
        <taxon>Preaxostyla</taxon>
        <taxon>Oxymonadida</taxon>
        <taxon>Blattamonas</taxon>
    </lineage>
</organism>
<evidence type="ECO:0000313" key="2">
    <source>
        <dbReference type="Proteomes" id="UP001281761"/>
    </source>
</evidence>
<accession>A0ABQ9XRH1</accession>
<dbReference type="EMBL" id="JARBJD010000080">
    <property type="protein sequence ID" value="KAK2954299.1"/>
    <property type="molecule type" value="Genomic_DNA"/>
</dbReference>
<gene>
    <name evidence="1" type="ORF">BLNAU_10798</name>
</gene>
<proteinExistence type="predicted"/>